<sequence length="271" mass="29765">MMQLLQDSTRYIQDKTGGFAPEFGIILGTGLGALVNEIEVKHSLSYADIPSFPVSTVESHSGKLIFGQLAGRNVVVMQGRFHYYEGYTMDEVVFPVRVMKLLGVKKLIVSNAAGGLNPRFNTSDLMVITDHINLQPSNPLIGKNLDELGPRFPDMSEVYDEGMIRQAMIIAEEADFDLSEGVYASVPGPMLETKAEYHYLSVIGADAVGMSTVPEVIAARHMGMPVFALSVITDMCTPDRIKKVVLAEILEAAAIAEPRMTMLIRELIRQQ</sequence>
<evidence type="ECO:0000259" key="7">
    <source>
        <dbReference type="Pfam" id="PF01048"/>
    </source>
</evidence>
<dbReference type="PANTHER" id="PTHR11904:SF9">
    <property type="entry name" value="PURINE NUCLEOSIDE PHOSPHORYLASE-RELATED"/>
    <property type="match status" value="1"/>
</dbReference>
<accession>A0A239D716</accession>
<dbReference type="AlphaFoldDB" id="A0A239D716"/>
<evidence type="ECO:0000256" key="5">
    <source>
        <dbReference type="ARBA" id="ARBA00022679"/>
    </source>
</evidence>
<dbReference type="PROSITE" id="PS01240">
    <property type="entry name" value="PNP_MTAP_2"/>
    <property type="match status" value="1"/>
</dbReference>
<protein>
    <recommendedName>
        <fullName evidence="6">Purine nucleoside phosphorylase</fullName>
        <ecNumber evidence="6">2.4.2.1</ecNumber>
    </recommendedName>
    <alternativeName>
        <fullName evidence="6">Inosine-guanosine phosphorylase</fullName>
    </alternativeName>
</protein>
<reference evidence="9" key="1">
    <citation type="submission" date="2017-06" db="EMBL/GenBank/DDBJ databases">
        <authorList>
            <person name="Varghese N."/>
            <person name="Submissions S."/>
        </authorList>
    </citation>
    <scope>NUCLEOTIDE SEQUENCE [LARGE SCALE GENOMIC DNA]</scope>
    <source>
        <strain evidence="9">NKM1</strain>
    </source>
</reference>
<organism evidence="8 9">
    <name type="scientific">Pontibacter ummariensis</name>
    <dbReference type="NCBI Taxonomy" id="1610492"/>
    <lineage>
        <taxon>Bacteria</taxon>
        <taxon>Pseudomonadati</taxon>
        <taxon>Bacteroidota</taxon>
        <taxon>Cytophagia</taxon>
        <taxon>Cytophagales</taxon>
        <taxon>Hymenobacteraceae</taxon>
        <taxon>Pontibacter</taxon>
    </lineage>
</organism>
<evidence type="ECO:0000313" key="8">
    <source>
        <dbReference type="EMBL" id="SNS28077.1"/>
    </source>
</evidence>
<proteinExistence type="inferred from homology"/>
<dbReference type="PIRSF" id="PIRSF000477">
    <property type="entry name" value="PurNPase"/>
    <property type="match status" value="1"/>
</dbReference>
<comment type="similarity">
    <text evidence="2 6">Belongs to the PNP/MTAP phosphorylase family.</text>
</comment>
<dbReference type="InterPro" id="IPR011268">
    <property type="entry name" value="Purine_phosphorylase"/>
</dbReference>
<evidence type="ECO:0000256" key="2">
    <source>
        <dbReference type="ARBA" id="ARBA00006751"/>
    </source>
</evidence>
<dbReference type="EC" id="2.4.2.1" evidence="6"/>
<comment type="function">
    <text evidence="6">The purine nucleoside phosphorylases catalyze the phosphorolytic breakdown of the N-glycosidic bond in the beta-(deoxy)ribonucleoside molecules, with the formation of the corresponding free purine bases and pentose-1-phosphate.</text>
</comment>
<keyword evidence="9" id="KW-1185">Reference proteome</keyword>
<comment type="pathway">
    <text evidence="1 6">Purine metabolism; purine nucleoside salvage.</text>
</comment>
<feature type="domain" description="Nucleoside phosphorylase" evidence="7">
    <location>
        <begin position="23"/>
        <end position="269"/>
    </location>
</feature>
<evidence type="ECO:0000256" key="3">
    <source>
        <dbReference type="ARBA" id="ARBA00011233"/>
    </source>
</evidence>
<keyword evidence="4 6" id="KW-0328">Glycosyltransferase</keyword>
<dbReference type="Proteomes" id="UP000198432">
    <property type="component" value="Unassembled WGS sequence"/>
</dbReference>
<dbReference type="NCBIfam" id="NF006054">
    <property type="entry name" value="PRK08202.1"/>
    <property type="match status" value="1"/>
</dbReference>
<keyword evidence="5 6" id="KW-0808">Transferase</keyword>
<name>A0A239D716_9BACT</name>
<dbReference type="Gene3D" id="3.40.50.1580">
    <property type="entry name" value="Nucleoside phosphorylase domain"/>
    <property type="match status" value="1"/>
</dbReference>
<dbReference type="UniPathway" id="UPA00606"/>
<gene>
    <name evidence="8" type="ORF">SAMN06296052_10489</name>
</gene>
<evidence type="ECO:0000256" key="1">
    <source>
        <dbReference type="ARBA" id="ARBA00005058"/>
    </source>
</evidence>
<dbReference type="NCBIfam" id="TIGR01697">
    <property type="entry name" value="PNPH-PUNA-XAPA"/>
    <property type="match status" value="1"/>
</dbReference>
<dbReference type="OrthoDB" id="1523230at2"/>
<dbReference type="GO" id="GO:0005737">
    <property type="term" value="C:cytoplasm"/>
    <property type="evidence" value="ECO:0007669"/>
    <property type="project" value="TreeGrafter"/>
</dbReference>
<dbReference type="InterPro" id="IPR000845">
    <property type="entry name" value="Nucleoside_phosphorylase_d"/>
</dbReference>
<dbReference type="GO" id="GO:0004731">
    <property type="term" value="F:purine-nucleoside phosphorylase activity"/>
    <property type="evidence" value="ECO:0007669"/>
    <property type="project" value="UniProtKB-EC"/>
</dbReference>
<evidence type="ECO:0000313" key="9">
    <source>
        <dbReference type="Proteomes" id="UP000198432"/>
    </source>
</evidence>
<evidence type="ECO:0000256" key="6">
    <source>
        <dbReference type="PIRNR" id="PIRNR000477"/>
    </source>
</evidence>
<evidence type="ECO:0000256" key="4">
    <source>
        <dbReference type="ARBA" id="ARBA00022676"/>
    </source>
</evidence>
<dbReference type="Pfam" id="PF01048">
    <property type="entry name" value="PNP_UDP_1"/>
    <property type="match status" value="1"/>
</dbReference>
<dbReference type="InterPro" id="IPR035994">
    <property type="entry name" value="Nucleoside_phosphorylase_sf"/>
</dbReference>
<dbReference type="GO" id="GO:0009116">
    <property type="term" value="P:nucleoside metabolic process"/>
    <property type="evidence" value="ECO:0007669"/>
    <property type="project" value="InterPro"/>
</dbReference>
<dbReference type="CDD" id="cd09009">
    <property type="entry name" value="PNP-EcPNPII_like"/>
    <property type="match status" value="1"/>
</dbReference>
<dbReference type="PANTHER" id="PTHR11904">
    <property type="entry name" value="METHYLTHIOADENOSINE/PURINE NUCLEOSIDE PHOSPHORYLASE"/>
    <property type="match status" value="1"/>
</dbReference>
<dbReference type="InterPro" id="IPR018099">
    <property type="entry name" value="Purine_phosphorylase-2_CS"/>
</dbReference>
<dbReference type="InterPro" id="IPR011270">
    <property type="entry name" value="Pur_Nuc_Pase_Ino/Guo-sp"/>
</dbReference>
<dbReference type="EMBL" id="FZOQ01000004">
    <property type="protein sequence ID" value="SNS28077.1"/>
    <property type="molecule type" value="Genomic_DNA"/>
</dbReference>
<dbReference type="SUPFAM" id="SSF53167">
    <property type="entry name" value="Purine and uridine phosphorylases"/>
    <property type="match status" value="1"/>
</dbReference>
<comment type="subunit">
    <text evidence="3">Homotrimer.</text>
</comment>
<dbReference type="NCBIfam" id="TIGR01700">
    <property type="entry name" value="PNPH"/>
    <property type="match status" value="1"/>
</dbReference>